<evidence type="ECO:0000313" key="6">
    <source>
        <dbReference type="EMBL" id="KER02890.1"/>
    </source>
</evidence>
<dbReference type="AlphaFoldDB" id="A0A081RW37"/>
<dbReference type="PROSITE" id="PS51208">
    <property type="entry name" value="AUTOTRANSPORTER"/>
    <property type="match status" value="1"/>
</dbReference>
<dbReference type="InterPro" id="IPR036514">
    <property type="entry name" value="SGNH_hydro_sf"/>
</dbReference>
<feature type="active site" description="Nucleophile" evidence="3">
    <location>
        <position position="34"/>
    </location>
</feature>
<dbReference type="SUPFAM" id="SSF52266">
    <property type="entry name" value="SGNH hydrolase"/>
    <property type="match status" value="1"/>
</dbReference>
<dbReference type="PROSITE" id="PS01098">
    <property type="entry name" value="LIPASE_GDSL_SER"/>
    <property type="match status" value="1"/>
</dbReference>
<feature type="chain" id="PRO_5001763582" evidence="4">
    <location>
        <begin position="25"/>
        <end position="645"/>
    </location>
</feature>
<gene>
    <name evidence="6" type="ORF">MEG1DRAFT_02448</name>
</gene>
<feature type="signal peptide" evidence="4">
    <location>
        <begin position="1"/>
        <end position="24"/>
    </location>
</feature>
<dbReference type="Proteomes" id="UP000028002">
    <property type="component" value="Unassembled WGS sequence"/>
</dbReference>
<reference evidence="6 7" key="1">
    <citation type="submission" date="2014-03" db="EMBL/GenBank/DDBJ databases">
        <title>Draft Genome of Photorhabdus temperata Meg1.</title>
        <authorList>
            <person name="Hurst S.G.IV."/>
            <person name="Morris K."/>
            <person name="Thomas K."/>
            <person name="Tisa L.S."/>
        </authorList>
    </citation>
    <scope>NUCLEOTIDE SEQUENCE [LARGE SCALE GENOMIC DNA]</scope>
    <source>
        <strain evidence="6 7">Meg1</strain>
    </source>
</reference>
<dbReference type="PANTHER" id="PTHR22835">
    <property type="entry name" value="ZINC FINGER FYVE DOMAIN CONTAINING PROTEIN"/>
    <property type="match status" value="1"/>
</dbReference>
<dbReference type="PATRIC" id="fig|1393735.3.peg.2504"/>
<dbReference type="PIRSF" id="PIRSF037375">
    <property type="entry name" value="Autotrns_EstA"/>
    <property type="match status" value="1"/>
</dbReference>
<evidence type="ECO:0000313" key="7">
    <source>
        <dbReference type="Proteomes" id="UP000028002"/>
    </source>
</evidence>
<evidence type="ECO:0000256" key="2">
    <source>
        <dbReference type="ARBA" id="ARBA00022729"/>
    </source>
</evidence>
<feature type="active site" evidence="3">
    <location>
        <position position="327"/>
    </location>
</feature>
<accession>A0A081RW37</accession>
<dbReference type="InterPro" id="IPR005546">
    <property type="entry name" value="Autotransporte_beta"/>
</dbReference>
<dbReference type="GO" id="GO:0016298">
    <property type="term" value="F:lipase activity"/>
    <property type="evidence" value="ECO:0007669"/>
    <property type="project" value="InterPro"/>
</dbReference>
<evidence type="ECO:0000256" key="1">
    <source>
        <dbReference type="ARBA" id="ARBA00008668"/>
    </source>
</evidence>
<dbReference type="PANTHER" id="PTHR22835:SF659">
    <property type="entry name" value="GDSL LIPASE_ACYLHYDROLASE, PUTATIVE (AFU_ORTHOLOGUE AFUA_2G00510)-RELATED"/>
    <property type="match status" value="1"/>
</dbReference>
<feature type="active site" evidence="3">
    <location>
        <position position="330"/>
    </location>
</feature>
<dbReference type="EMBL" id="JGVH01000039">
    <property type="protein sequence ID" value="KER02890.1"/>
    <property type="molecule type" value="Genomic_DNA"/>
</dbReference>
<protein>
    <submittedName>
        <fullName evidence="6">Phospholipase/lecithinase/hemolysin</fullName>
    </submittedName>
</protein>
<dbReference type="RefSeq" id="WP_036839382.1">
    <property type="nucleotide sequence ID" value="NZ_CAWLUD010000039.1"/>
</dbReference>
<feature type="domain" description="Autotransporter" evidence="5">
    <location>
        <begin position="383"/>
        <end position="645"/>
    </location>
</feature>
<dbReference type="SUPFAM" id="SSF103515">
    <property type="entry name" value="Autotransporter"/>
    <property type="match status" value="1"/>
</dbReference>
<name>A0A081RW37_PHOTE</name>
<evidence type="ECO:0000256" key="3">
    <source>
        <dbReference type="PIRSR" id="PIRSR037375-1"/>
    </source>
</evidence>
<dbReference type="InterPro" id="IPR008265">
    <property type="entry name" value="Lipase_GDSL_AS"/>
</dbReference>
<keyword evidence="2 4" id="KW-0732">Signal</keyword>
<evidence type="ECO:0000256" key="4">
    <source>
        <dbReference type="SAM" id="SignalP"/>
    </source>
</evidence>
<dbReference type="InterPro" id="IPR001087">
    <property type="entry name" value="GDSL"/>
</dbReference>
<evidence type="ECO:0000259" key="5">
    <source>
        <dbReference type="PROSITE" id="PS51208"/>
    </source>
</evidence>
<dbReference type="Pfam" id="PF03797">
    <property type="entry name" value="Autotransporter"/>
    <property type="match status" value="1"/>
</dbReference>
<dbReference type="GO" id="GO:0006629">
    <property type="term" value="P:lipid metabolic process"/>
    <property type="evidence" value="ECO:0007669"/>
    <property type="project" value="InterPro"/>
</dbReference>
<dbReference type="InterPro" id="IPR036709">
    <property type="entry name" value="Autotransporte_beta_dom_sf"/>
</dbReference>
<proteinExistence type="inferred from homology"/>
<dbReference type="InterPro" id="IPR017186">
    <property type="entry name" value="Lipase_autotranspt_EstA"/>
</dbReference>
<comment type="caution">
    <text evidence="6">The sequence shown here is derived from an EMBL/GenBank/DDBJ whole genome shotgun (WGS) entry which is preliminary data.</text>
</comment>
<sequence>MKRSFIFAPGMLALSISAISNAHAYNNLYVFGDSLSDGGNNGRYTVDGINGTESKLYNDFIAQQLGIELVNSKKGGTNYAAGGATAVADLNNKHNTQDQIMGYLASHGNRADPNGMYVHWIGGNDVDAALRNPANAQKIITESAMAASSQVHALLNAGAGLVIVPTVPDVGMTPKIMEFVLSKGGATSKDLAKIHAVVNGYPTIDKDTRLQVIHGVFKQIGSDVSGGDAKKAEETTKQLIDGYNELSSNASKLVDNYNQLEDMALSQENGNIVRVDVNALLHEVIANPLRYGFLNTIGYACAQGVNAGSCRSKDTGFDASKPFLFADDFHPTPEAHHIVSQYTVSVLNAPYRVMLLTNANNVPVKGALASLDGRLQQLRNVGNEQGKLGVFGGYSGNHNHTLTLGSDYQIMDNILLGGMISRYQDNSSPADNFHYDGRGYVFTAYGLWRYYDKGWISGDLHYLDMKYEDITRGIVLNDWLRKENASTSGHQWGGRITAGWDIPLTSAVTTSPIIQYAWDKSYVKGYRESGNNSTAMHFGEQRYDSQVGTLGWRLDTNFGYFNPYAEVRFNHQFGDKRYQIRSAINSTQTSFVSESQKQDTHWREYTIGMNAVITKDWGTFASISRNDGDVQNHTYSFSLGVNASF</sequence>
<dbReference type="Pfam" id="PF00657">
    <property type="entry name" value="Lipase_GDSL"/>
    <property type="match status" value="1"/>
</dbReference>
<organism evidence="6 7">
    <name type="scientific">Photorhabdus temperata subsp. temperata Meg1</name>
    <dbReference type="NCBI Taxonomy" id="1393735"/>
    <lineage>
        <taxon>Bacteria</taxon>
        <taxon>Pseudomonadati</taxon>
        <taxon>Pseudomonadota</taxon>
        <taxon>Gammaproteobacteria</taxon>
        <taxon>Enterobacterales</taxon>
        <taxon>Morganellaceae</taxon>
        <taxon>Photorhabdus</taxon>
    </lineage>
</organism>
<dbReference type="Gene3D" id="3.40.50.1110">
    <property type="entry name" value="SGNH hydrolase"/>
    <property type="match status" value="1"/>
</dbReference>
<dbReference type="SMART" id="SM00869">
    <property type="entry name" value="Autotransporter"/>
    <property type="match status" value="1"/>
</dbReference>
<dbReference type="Gene3D" id="2.40.128.130">
    <property type="entry name" value="Autotransporter beta-domain"/>
    <property type="match status" value="1"/>
</dbReference>
<dbReference type="CDD" id="cd01847">
    <property type="entry name" value="Triacylglycerol_lipase_like"/>
    <property type="match status" value="1"/>
</dbReference>
<comment type="similarity">
    <text evidence="1">Belongs to the 'GDSL' lipolytic enzyme family.</text>
</comment>